<evidence type="ECO:0000313" key="3">
    <source>
        <dbReference type="EMBL" id="KAF2305802.1"/>
    </source>
</evidence>
<gene>
    <name evidence="3" type="ORF">GH714_008213</name>
</gene>
<dbReference type="Gene3D" id="3.30.420.10">
    <property type="entry name" value="Ribonuclease H-like superfamily/Ribonuclease H"/>
    <property type="match status" value="1"/>
</dbReference>
<dbReference type="InterPro" id="IPR002156">
    <property type="entry name" value="RNaseH_domain"/>
</dbReference>
<feature type="domain" description="Reverse transcriptase zinc-binding" evidence="2">
    <location>
        <begin position="44"/>
        <end position="92"/>
    </location>
</feature>
<dbReference type="CDD" id="cd06222">
    <property type="entry name" value="RNase_H_like"/>
    <property type="match status" value="1"/>
</dbReference>
<reference evidence="3 4" key="1">
    <citation type="journal article" date="2020" name="Mol. Plant">
        <title>The Chromosome-Based Rubber Tree Genome Provides New Insights into Spurge Genome Evolution and Rubber Biosynthesis.</title>
        <authorList>
            <person name="Liu J."/>
            <person name="Shi C."/>
            <person name="Shi C.C."/>
            <person name="Li W."/>
            <person name="Zhang Q.J."/>
            <person name="Zhang Y."/>
            <person name="Li K."/>
            <person name="Lu H.F."/>
            <person name="Shi C."/>
            <person name="Zhu S.T."/>
            <person name="Xiao Z.Y."/>
            <person name="Nan H."/>
            <person name="Yue Y."/>
            <person name="Zhu X.G."/>
            <person name="Wu Y."/>
            <person name="Hong X.N."/>
            <person name="Fan G.Y."/>
            <person name="Tong Y."/>
            <person name="Zhang D."/>
            <person name="Mao C.L."/>
            <person name="Liu Y.L."/>
            <person name="Hao S.J."/>
            <person name="Liu W.Q."/>
            <person name="Lv M.Q."/>
            <person name="Zhang H.B."/>
            <person name="Liu Y."/>
            <person name="Hu-Tang G.R."/>
            <person name="Wang J.P."/>
            <person name="Wang J.H."/>
            <person name="Sun Y.H."/>
            <person name="Ni S.B."/>
            <person name="Chen W.B."/>
            <person name="Zhang X.C."/>
            <person name="Jiao Y.N."/>
            <person name="Eichler E.E."/>
            <person name="Li G.H."/>
            <person name="Liu X."/>
            <person name="Gao L.Z."/>
        </authorList>
    </citation>
    <scope>NUCLEOTIDE SEQUENCE [LARGE SCALE GENOMIC DNA]</scope>
    <source>
        <strain evidence="4">cv. GT1</strain>
        <tissue evidence="3">Leaf</tissue>
    </source>
</reference>
<dbReference type="InterPro" id="IPR044730">
    <property type="entry name" value="RNase_H-like_dom_plant"/>
</dbReference>
<dbReference type="InterPro" id="IPR026960">
    <property type="entry name" value="RVT-Znf"/>
</dbReference>
<dbReference type="PANTHER" id="PTHR47074">
    <property type="entry name" value="BNAC02G40300D PROTEIN"/>
    <property type="match status" value="1"/>
</dbReference>
<protein>
    <recommendedName>
        <fullName evidence="5">RNase H type-1 domain-containing protein</fullName>
    </recommendedName>
</protein>
<evidence type="ECO:0000259" key="1">
    <source>
        <dbReference type="Pfam" id="PF13456"/>
    </source>
</evidence>
<feature type="domain" description="RNase H type-1" evidence="1">
    <location>
        <begin position="160"/>
        <end position="257"/>
    </location>
</feature>
<evidence type="ECO:0000313" key="4">
    <source>
        <dbReference type="Proteomes" id="UP000467840"/>
    </source>
</evidence>
<organism evidence="3 4">
    <name type="scientific">Hevea brasiliensis</name>
    <name type="common">Para rubber tree</name>
    <name type="synonym">Siphonia brasiliensis</name>
    <dbReference type="NCBI Taxonomy" id="3981"/>
    <lineage>
        <taxon>Eukaryota</taxon>
        <taxon>Viridiplantae</taxon>
        <taxon>Streptophyta</taxon>
        <taxon>Embryophyta</taxon>
        <taxon>Tracheophyta</taxon>
        <taxon>Spermatophyta</taxon>
        <taxon>Magnoliopsida</taxon>
        <taxon>eudicotyledons</taxon>
        <taxon>Gunneridae</taxon>
        <taxon>Pentapetalae</taxon>
        <taxon>rosids</taxon>
        <taxon>fabids</taxon>
        <taxon>Malpighiales</taxon>
        <taxon>Euphorbiaceae</taxon>
        <taxon>Crotonoideae</taxon>
        <taxon>Micrandreae</taxon>
        <taxon>Hevea</taxon>
    </lineage>
</organism>
<dbReference type="Pfam" id="PF13966">
    <property type="entry name" value="zf-RVT"/>
    <property type="match status" value="1"/>
</dbReference>
<dbReference type="InterPro" id="IPR052929">
    <property type="entry name" value="RNase_H-like_EbsB-rel"/>
</dbReference>
<name>A0A6A6LWF4_HEVBR</name>
<evidence type="ECO:0008006" key="5">
    <source>
        <dbReference type="Google" id="ProtNLM"/>
    </source>
</evidence>
<dbReference type="InterPro" id="IPR036397">
    <property type="entry name" value="RNaseH_sf"/>
</dbReference>
<evidence type="ECO:0000259" key="2">
    <source>
        <dbReference type="Pfam" id="PF13966"/>
    </source>
</evidence>
<accession>A0A6A6LWF4</accession>
<dbReference type="Proteomes" id="UP000467840">
    <property type="component" value="Chromosome 9"/>
</dbReference>
<proteinExistence type="predicted"/>
<dbReference type="PANTHER" id="PTHR47074:SF54">
    <property type="entry name" value="RNASE H TYPE-1 DOMAIN-CONTAINING PROTEIN"/>
    <property type="match status" value="1"/>
</dbReference>
<dbReference type="GO" id="GO:0004523">
    <property type="term" value="F:RNA-DNA hybrid ribonuclease activity"/>
    <property type="evidence" value="ECO:0007669"/>
    <property type="project" value="InterPro"/>
</dbReference>
<comment type="caution">
    <text evidence="3">The sequence shown here is derived from an EMBL/GenBank/DDBJ whole genome shotgun (WGS) entry which is preliminary data.</text>
</comment>
<sequence length="263" mass="30029">MLIAFYKFPLSSRSIADGLEWHFEKKDCYIVKSGCRVHMEDTSTRFDSKMNRNWDTLWKLQIPPKVRDFLWRVAKNDIPTRERFQQKGLNVEAWSIGSARNNLLWHGKHPFPYDVVRDAKQVLMDWEGARQVAPVLATMGAIHGVQSRWFKPQEGVLKCNIDVNVNIAKSSVGFGMVLRDSNGGFVTALTGIAQGLRSAREAEVITIREALAWFKRSQLSRVLVETDSQEVAFAIQSAEEERIEFGAIVQDCNFFCNSLMRSL</sequence>
<dbReference type="GO" id="GO:0003676">
    <property type="term" value="F:nucleic acid binding"/>
    <property type="evidence" value="ECO:0007669"/>
    <property type="project" value="InterPro"/>
</dbReference>
<dbReference type="EMBL" id="JAAGAX010000008">
    <property type="protein sequence ID" value="KAF2305802.1"/>
    <property type="molecule type" value="Genomic_DNA"/>
</dbReference>
<dbReference type="AlphaFoldDB" id="A0A6A6LWF4"/>
<keyword evidence="4" id="KW-1185">Reference proteome</keyword>
<dbReference type="Pfam" id="PF13456">
    <property type="entry name" value="RVT_3"/>
    <property type="match status" value="1"/>
</dbReference>